<evidence type="ECO:0000313" key="2">
    <source>
        <dbReference type="Proteomes" id="UP000054621"/>
    </source>
</evidence>
<dbReference type="EMBL" id="LNYV01000037">
    <property type="protein sequence ID" value="KTD54296.1"/>
    <property type="molecule type" value="Genomic_DNA"/>
</dbReference>
<dbReference type="RefSeq" id="WP_027271599.1">
    <property type="nucleotide sequence ID" value="NZ_CAAAJE010000020.1"/>
</dbReference>
<comment type="caution">
    <text evidence="1">The sequence shown here is derived from an EMBL/GenBank/DDBJ whole genome shotgun (WGS) entry which is preliminary data.</text>
</comment>
<dbReference type="PATRIC" id="fig|28087.4.peg.3347"/>
<proteinExistence type="predicted"/>
<accession>A0A0W0YBI1</accession>
<dbReference type="AlphaFoldDB" id="A0A0W0YBI1"/>
<evidence type="ECO:0000313" key="1">
    <source>
        <dbReference type="EMBL" id="KTD54296.1"/>
    </source>
</evidence>
<dbReference type="STRING" id="28087.Lsai_3118"/>
<dbReference type="Pfam" id="PF10677">
    <property type="entry name" value="DUF2490"/>
    <property type="match status" value="1"/>
</dbReference>
<dbReference type="eggNOG" id="ENOG503101Z">
    <property type="taxonomic scope" value="Bacteria"/>
</dbReference>
<organism evidence="1 2">
    <name type="scientific">Legionella sainthelensi</name>
    <dbReference type="NCBI Taxonomy" id="28087"/>
    <lineage>
        <taxon>Bacteria</taxon>
        <taxon>Pseudomonadati</taxon>
        <taxon>Pseudomonadota</taxon>
        <taxon>Gammaproteobacteria</taxon>
        <taxon>Legionellales</taxon>
        <taxon>Legionellaceae</taxon>
        <taxon>Legionella</taxon>
    </lineage>
</organism>
<evidence type="ECO:0008006" key="3">
    <source>
        <dbReference type="Google" id="ProtNLM"/>
    </source>
</evidence>
<dbReference type="Proteomes" id="UP000054621">
    <property type="component" value="Unassembled WGS sequence"/>
</dbReference>
<sequence>MRLRVQWTLRLLLVYFFYQTAYAETQSYGSFWLTGTFIGPVAQNHEKWKYYFEPRLIVLNNRYALSELHFYYGTGYQLTPNFAPYIGAAYFLSENTEGIASHENVIWQQFFWDITKTDFFKISNRSRLEERKNTLHYEWATRLREQITLKIPVQNTKYSLVTFDEGFFNLNHPLWVSDKFFAQNRFFFGISREMSKAATLDIGYINQIKFERQNLKISDNGLYIKMNVSQ</sequence>
<dbReference type="OrthoDB" id="5381041at2"/>
<dbReference type="InterPro" id="IPR019619">
    <property type="entry name" value="DUF2490"/>
</dbReference>
<gene>
    <name evidence="1" type="ORF">Lsai_3118</name>
</gene>
<reference evidence="1 2" key="1">
    <citation type="submission" date="2015-11" db="EMBL/GenBank/DDBJ databases">
        <title>Genomic analysis of 38 Legionella species identifies large and diverse effector repertoires.</title>
        <authorList>
            <person name="Burstein D."/>
            <person name="Amaro F."/>
            <person name="Zusman T."/>
            <person name="Lifshitz Z."/>
            <person name="Cohen O."/>
            <person name="Gilbert J.A."/>
            <person name="Pupko T."/>
            <person name="Shuman H.A."/>
            <person name="Segal G."/>
        </authorList>
    </citation>
    <scope>NUCLEOTIDE SEQUENCE [LARGE SCALE GENOMIC DNA]</scope>
    <source>
        <strain evidence="1 2">Mt.St.Helens-4</strain>
    </source>
</reference>
<name>A0A0W0YBI1_9GAMM</name>
<protein>
    <recommendedName>
        <fullName evidence="3">DUF2490 domain-containing protein</fullName>
    </recommendedName>
</protein>